<dbReference type="PROSITE" id="PS50950">
    <property type="entry name" value="ZF_THAP"/>
    <property type="match status" value="1"/>
</dbReference>
<dbReference type="EMBL" id="GEZM01037731">
    <property type="protein sequence ID" value="JAV81967.1"/>
    <property type="molecule type" value="Transcribed_RNA"/>
</dbReference>
<evidence type="ECO:0000256" key="2">
    <source>
        <dbReference type="ARBA" id="ARBA00022771"/>
    </source>
</evidence>
<proteinExistence type="predicted"/>
<keyword evidence="2 5" id="KW-0863">Zinc-finger</keyword>
<protein>
    <recommendedName>
        <fullName evidence="6">THAP-type domain-containing protein</fullName>
    </recommendedName>
</protein>
<feature type="domain" description="THAP-type" evidence="6">
    <location>
        <begin position="1"/>
        <end position="85"/>
    </location>
</feature>
<name>A0A1Y1MF83_PHOPY</name>
<keyword evidence="3" id="KW-0862">Zinc</keyword>
<evidence type="ECO:0000256" key="5">
    <source>
        <dbReference type="PROSITE-ProRule" id="PRU00309"/>
    </source>
</evidence>
<dbReference type="Gene3D" id="6.20.210.20">
    <property type="entry name" value="THAP domain"/>
    <property type="match status" value="1"/>
</dbReference>
<sequence>MNQSTIQSTAKLKLHQIFTSQTLCFCSSFPKDSNRRKLWLEAFRLPDNTSTYAKVCSKHFTVNDYQVDRIIDRRTLTRTAVPTQNLRRVVKAHKMFNSIQQLTFNQTIQQKPTIITENAAEQSNCNLLLNCVGDVLKYETFTEFAVDGTANDHKDIIKQDCSVDSSEMINDQSTLKISKFDEEDNAAQEVSYRSGHHT</sequence>
<dbReference type="AlphaFoldDB" id="A0A1Y1MF83"/>
<organism evidence="7">
    <name type="scientific">Photinus pyralis</name>
    <name type="common">Common eastern firefly</name>
    <name type="synonym">Lampyris pyralis</name>
    <dbReference type="NCBI Taxonomy" id="7054"/>
    <lineage>
        <taxon>Eukaryota</taxon>
        <taxon>Metazoa</taxon>
        <taxon>Ecdysozoa</taxon>
        <taxon>Arthropoda</taxon>
        <taxon>Hexapoda</taxon>
        <taxon>Insecta</taxon>
        <taxon>Pterygota</taxon>
        <taxon>Neoptera</taxon>
        <taxon>Endopterygota</taxon>
        <taxon>Coleoptera</taxon>
        <taxon>Polyphaga</taxon>
        <taxon>Elateriformia</taxon>
        <taxon>Elateroidea</taxon>
        <taxon>Lampyridae</taxon>
        <taxon>Lampyrinae</taxon>
        <taxon>Photinus</taxon>
    </lineage>
</organism>
<evidence type="ECO:0000259" key="6">
    <source>
        <dbReference type="PROSITE" id="PS50950"/>
    </source>
</evidence>
<dbReference type="GO" id="GO:0008270">
    <property type="term" value="F:zinc ion binding"/>
    <property type="evidence" value="ECO:0007669"/>
    <property type="project" value="UniProtKB-KW"/>
</dbReference>
<keyword evidence="4 5" id="KW-0238">DNA-binding</keyword>
<evidence type="ECO:0000256" key="1">
    <source>
        <dbReference type="ARBA" id="ARBA00022723"/>
    </source>
</evidence>
<dbReference type="InterPro" id="IPR038441">
    <property type="entry name" value="THAP_Znf_sf"/>
</dbReference>
<dbReference type="GO" id="GO:0003677">
    <property type="term" value="F:DNA binding"/>
    <property type="evidence" value="ECO:0007669"/>
    <property type="project" value="UniProtKB-UniRule"/>
</dbReference>
<keyword evidence="1" id="KW-0479">Metal-binding</keyword>
<evidence type="ECO:0000256" key="4">
    <source>
        <dbReference type="ARBA" id="ARBA00023125"/>
    </source>
</evidence>
<reference evidence="7" key="1">
    <citation type="journal article" date="2016" name="Sci. Rep.">
        <title>Molecular characterization of firefly nuptial gifts: a multi-omics approach sheds light on postcopulatory sexual selection.</title>
        <authorList>
            <person name="Al-Wathiqui N."/>
            <person name="Fallon T.R."/>
            <person name="South A."/>
            <person name="Weng J.K."/>
            <person name="Lewis S.M."/>
        </authorList>
    </citation>
    <scope>NUCLEOTIDE SEQUENCE</scope>
</reference>
<accession>A0A1Y1MF83</accession>
<dbReference type="InterPro" id="IPR006612">
    <property type="entry name" value="THAP_Znf"/>
</dbReference>
<evidence type="ECO:0000256" key="3">
    <source>
        <dbReference type="ARBA" id="ARBA00022833"/>
    </source>
</evidence>
<dbReference type="SMART" id="SM00692">
    <property type="entry name" value="DM3"/>
    <property type="match status" value="1"/>
</dbReference>
<evidence type="ECO:0000313" key="7">
    <source>
        <dbReference type="EMBL" id="JAV81967.1"/>
    </source>
</evidence>
<dbReference type="SUPFAM" id="SSF57716">
    <property type="entry name" value="Glucocorticoid receptor-like (DNA-binding domain)"/>
    <property type="match status" value="1"/>
</dbReference>
<dbReference type="Pfam" id="PF05485">
    <property type="entry name" value="THAP"/>
    <property type="match status" value="1"/>
</dbReference>
<dbReference type="SMART" id="SM00980">
    <property type="entry name" value="THAP"/>
    <property type="match status" value="1"/>
</dbReference>